<dbReference type="InterPro" id="IPR022636">
    <property type="entry name" value="S-AdoMet_synthetase_sfam"/>
</dbReference>
<dbReference type="InterPro" id="IPR022629">
    <property type="entry name" value="S-AdoMet_synt_central"/>
</dbReference>
<evidence type="ECO:0000313" key="13">
    <source>
        <dbReference type="EMBL" id="GLI34662.1"/>
    </source>
</evidence>
<evidence type="ECO:0000256" key="6">
    <source>
        <dbReference type="ARBA" id="ARBA00022842"/>
    </source>
</evidence>
<keyword evidence="4" id="KW-0547">Nucleotide-binding</keyword>
<evidence type="ECO:0000256" key="5">
    <source>
        <dbReference type="ARBA" id="ARBA00022840"/>
    </source>
</evidence>
<dbReference type="InterPro" id="IPR022628">
    <property type="entry name" value="S-AdoMet_synt_N"/>
</dbReference>
<keyword evidence="14" id="KW-1185">Reference proteome</keyword>
<feature type="domain" description="S-adenosylmethionine synthetase central" evidence="11">
    <location>
        <begin position="114"/>
        <end position="234"/>
    </location>
</feature>
<organism evidence="13 14">
    <name type="scientific">Desulforhabdus amnigena</name>
    <dbReference type="NCBI Taxonomy" id="40218"/>
    <lineage>
        <taxon>Bacteria</taxon>
        <taxon>Pseudomonadati</taxon>
        <taxon>Thermodesulfobacteriota</taxon>
        <taxon>Syntrophobacteria</taxon>
        <taxon>Syntrophobacterales</taxon>
        <taxon>Syntrophobacteraceae</taxon>
        <taxon>Desulforhabdus</taxon>
    </lineage>
</organism>
<evidence type="ECO:0000256" key="3">
    <source>
        <dbReference type="ARBA" id="ARBA00022723"/>
    </source>
</evidence>
<proteinExistence type="inferred from homology"/>
<dbReference type="EC" id="2.5.1.6" evidence="8"/>
<dbReference type="Pfam" id="PF00438">
    <property type="entry name" value="S-AdoMet_synt_N"/>
    <property type="match status" value="1"/>
</dbReference>
<dbReference type="AlphaFoldDB" id="A0A9W6D5L4"/>
<evidence type="ECO:0000259" key="12">
    <source>
        <dbReference type="Pfam" id="PF02773"/>
    </source>
</evidence>
<dbReference type="GO" id="GO:0006556">
    <property type="term" value="P:S-adenosylmethionine biosynthetic process"/>
    <property type="evidence" value="ECO:0007669"/>
    <property type="project" value="UniProtKB-UniRule"/>
</dbReference>
<dbReference type="GO" id="GO:0004478">
    <property type="term" value="F:methionine adenosyltransferase activity"/>
    <property type="evidence" value="ECO:0007669"/>
    <property type="project" value="UniProtKB-UniRule"/>
</dbReference>
<keyword evidence="7" id="KW-0630">Potassium</keyword>
<keyword evidence="1" id="KW-0554">One-carbon metabolism</keyword>
<feature type="domain" description="S-adenosylmethionine synthetase C-terminal" evidence="12">
    <location>
        <begin position="237"/>
        <end position="382"/>
    </location>
</feature>
<dbReference type="GO" id="GO:0005524">
    <property type="term" value="F:ATP binding"/>
    <property type="evidence" value="ECO:0007669"/>
    <property type="project" value="UniProtKB-KW"/>
</dbReference>
<dbReference type="Pfam" id="PF02772">
    <property type="entry name" value="S-AdoMet_synt_M"/>
    <property type="match status" value="1"/>
</dbReference>
<keyword evidence="6" id="KW-0460">Magnesium</keyword>
<sequence length="390" mass="43713">MFTSESVTEGHPDKVCDQISDAIVDHFLEQDPSSRVIAECAVSVSILFIAARFASDAVVDFPNVARRVIRHIGYDQQDFNAKTCSVLTSLKELPVEEHCCFDERALSEDEIERIPARNQVTVFGFACNQTPALMPLPIWLAHKLSRQITHVRREKILPYLCPEGKTDVGIEYRNRRPHRIHSITVTASQAHTYEPSLQKIRNDIYETVIKPSFEDEAIKPDQNTDIFINPEGAFISGGPSVHSGLTGRKTAIDTYGEYARHSGAALSGKDPLRIDRVAAYAARYAAKNLVAAGLADECEVQLSYSVTLSRPASIQVETFGTGRIPDEELVKLLEKHFEFRLAGIMRNFNLRRLPQIVKGGFYEKLAAYGHMGRTDIDVPWEKTDKAELLR</sequence>
<dbReference type="NCBIfam" id="TIGR01034">
    <property type="entry name" value="metK"/>
    <property type="match status" value="1"/>
</dbReference>
<dbReference type="Gene3D" id="3.30.300.10">
    <property type="match status" value="3"/>
</dbReference>
<protein>
    <recommendedName>
        <fullName evidence="8">Methionine adenosyltransferase</fullName>
        <ecNumber evidence="8">2.5.1.6</ecNumber>
    </recommendedName>
</protein>
<dbReference type="PIRSF" id="PIRSF000497">
    <property type="entry name" value="MAT"/>
    <property type="match status" value="1"/>
</dbReference>
<dbReference type="InterPro" id="IPR022630">
    <property type="entry name" value="S-AdoMet_synt_C"/>
</dbReference>
<dbReference type="GO" id="GO:0046872">
    <property type="term" value="F:metal ion binding"/>
    <property type="evidence" value="ECO:0007669"/>
    <property type="project" value="UniProtKB-KW"/>
</dbReference>
<evidence type="ECO:0000259" key="10">
    <source>
        <dbReference type="Pfam" id="PF00438"/>
    </source>
</evidence>
<keyword evidence="5" id="KW-0067">ATP-binding</keyword>
<keyword evidence="2" id="KW-0808">Transferase</keyword>
<accession>A0A9W6D5L4</accession>
<reference evidence="13" key="1">
    <citation type="submission" date="2022-12" db="EMBL/GenBank/DDBJ databases">
        <title>Reference genome sequencing for broad-spectrum identification of bacterial and archaeal isolates by mass spectrometry.</title>
        <authorList>
            <person name="Sekiguchi Y."/>
            <person name="Tourlousse D.M."/>
        </authorList>
    </citation>
    <scope>NUCLEOTIDE SEQUENCE</scope>
    <source>
        <strain evidence="13">ASRB1</strain>
    </source>
</reference>
<feature type="domain" description="S-adenosylmethionine synthetase N-terminal" evidence="10">
    <location>
        <begin position="1"/>
        <end position="92"/>
    </location>
</feature>
<comment type="caution">
    <text evidence="13">The sequence shown here is derived from an EMBL/GenBank/DDBJ whole genome shotgun (WGS) entry which is preliminary data.</text>
</comment>
<evidence type="ECO:0000256" key="8">
    <source>
        <dbReference type="NCBIfam" id="TIGR01034"/>
    </source>
</evidence>
<dbReference type="EMBL" id="BSDR01000001">
    <property type="protein sequence ID" value="GLI34662.1"/>
    <property type="molecule type" value="Genomic_DNA"/>
</dbReference>
<dbReference type="GO" id="GO:0006730">
    <property type="term" value="P:one-carbon metabolic process"/>
    <property type="evidence" value="ECO:0007669"/>
    <property type="project" value="UniProtKB-KW"/>
</dbReference>
<evidence type="ECO:0000256" key="2">
    <source>
        <dbReference type="ARBA" id="ARBA00022679"/>
    </source>
</evidence>
<dbReference type="InterPro" id="IPR002133">
    <property type="entry name" value="S-AdoMet_synthetase"/>
</dbReference>
<evidence type="ECO:0000256" key="7">
    <source>
        <dbReference type="ARBA" id="ARBA00022958"/>
    </source>
</evidence>
<dbReference type="Pfam" id="PF02773">
    <property type="entry name" value="S-AdoMet_synt_C"/>
    <property type="match status" value="1"/>
</dbReference>
<evidence type="ECO:0000313" key="14">
    <source>
        <dbReference type="Proteomes" id="UP001144372"/>
    </source>
</evidence>
<keyword evidence="3" id="KW-0479">Metal-binding</keyword>
<gene>
    <name evidence="13" type="primary">metK</name>
    <name evidence="13" type="ORF">DAMNIGENAA_20950</name>
</gene>
<dbReference type="Proteomes" id="UP001144372">
    <property type="component" value="Unassembled WGS sequence"/>
</dbReference>
<dbReference type="PANTHER" id="PTHR11964">
    <property type="entry name" value="S-ADENOSYLMETHIONINE SYNTHETASE"/>
    <property type="match status" value="1"/>
</dbReference>
<evidence type="ECO:0000256" key="1">
    <source>
        <dbReference type="ARBA" id="ARBA00022563"/>
    </source>
</evidence>
<evidence type="ECO:0000256" key="9">
    <source>
        <dbReference type="RuleBase" id="RU004462"/>
    </source>
</evidence>
<dbReference type="CDD" id="cd18079">
    <property type="entry name" value="S-AdoMet_synt"/>
    <property type="match status" value="1"/>
</dbReference>
<evidence type="ECO:0000259" key="11">
    <source>
        <dbReference type="Pfam" id="PF02772"/>
    </source>
</evidence>
<name>A0A9W6D5L4_9BACT</name>
<comment type="similarity">
    <text evidence="9">Belongs to the AdoMet synthase family.</text>
</comment>
<dbReference type="SUPFAM" id="SSF55973">
    <property type="entry name" value="S-adenosylmethionine synthetase"/>
    <property type="match status" value="3"/>
</dbReference>
<evidence type="ECO:0000256" key="4">
    <source>
        <dbReference type="ARBA" id="ARBA00022741"/>
    </source>
</evidence>